<sequence length="327" mass="35712">MERDSKHRVGFVGPVGSVVCGFGCAVVSNGGSSFGCGQVSTAVHARSMRGRARAVFIEAEPADAVAQSESKSTQEDSDAIPKPVSLDSQSKKESEDSTEKESEPVPSLLAKPVLRPPPQRPPPPSPVQQKAPPQKPKAPAPVEAEPEVDPDLMLATQCSRCEAVYEIKSSILGRNGCKVRCAVCKRVWFQQSRFLKPLEIPEGKELVDYPEDMIEKARADASRNRRDGPGSDRRRPSQGGDRRGRPKFTAFVGNLSFDVSEETLREFCESKAEVESLRIAKEEGGRSRGFGFVDFKTRDGLETALQELSEAELSGRKVNIRESTRPS</sequence>
<dbReference type="Pfam" id="PF00076">
    <property type="entry name" value="RRM_1"/>
    <property type="match status" value="1"/>
</dbReference>
<dbReference type="SMART" id="SM00360">
    <property type="entry name" value="RRM"/>
    <property type="match status" value="1"/>
</dbReference>
<dbReference type="Pfam" id="PF13717">
    <property type="entry name" value="Zn_ribbon_4"/>
    <property type="match status" value="1"/>
</dbReference>
<evidence type="ECO:0000256" key="3">
    <source>
        <dbReference type="SAM" id="MobiDB-lite"/>
    </source>
</evidence>
<dbReference type="CDD" id="cd00590">
    <property type="entry name" value="RRM_SF"/>
    <property type="match status" value="1"/>
</dbReference>
<dbReference type="InterPro" id="IPR000504">
    <property type="entry name" value="RRM_dom"/>
</dbReference>
<feature type="compositionally biased region" description="Basic and acidic residues" evidence="3">
    <location>
        <begin position="89"/>
        <end position="103"/>
    </location>
</feature>
<gene>
    <name evidence="5" type="ORF">TOLI1172_LOCUS9145</name>
</gene>
<dbReference type="PANTHER" id="PTHR23236:SF11">
    <property type="entry name" value="EUKARYOTIC TRANSLATION INITIATION FACTOR 4H"/>
    <property type="match status" value="1"/>
</dbReference>
<dbReference type="PANTHER" id="PTHR23236">
    <property type="entry name" value="EUKARYOTIC TRANSLATION INITIATION FACTOR 4B/4H"/>
    <property type="match status" value="1"/>
</dbReference>
<name>A0A7S1EUR2_9RHOD</name>
<dbReference type="InterPro" id="IPR011723">
    <property type="entry name" value="Znf/thioredoxin_put"/>
</dbReference>
<dbReference type="GO" id="GO:0003723">
    <property type="term" value="F:RNA binding"/>
    <property type="evidence" value="ECO:0007669"/>
    <property type="project" value="UniProtKB-UniRule"/>
</dbReference>
<dbReference type="Gene3D" id="3.30.70.330">
    <property type="match status" value="1"/>
</dbReference>
<dbReference type="NCBIfam" id="TIGR02098">
    <property type="entry name" value="MJ0042_CXXC"/>
    <property type="match status" value="1"/>
</dbReference>
<feature type="region of interest" description="Disordered" evidence="3">
    <location>
        <begin position="218"/>
        <end position="246"/>
    </location>
</feature>
<reference evidence="5" key="1">
    <citation type="submission" date="2021-01" db="EMBL/GenBank/DDBJ databases">
        <authorList>
            <person name="Corre E."/>
            <person name="Pelletier E."/>
            <person name="Niang G."/>
            <person name="Scheremetjew M."/>
            <person name="Finn R."/>
            <person name="Kale V."/>
            <person name="Holt S."/>
            <person name="Cochrane G."/>
            <person name="Meng A."/>
            <person name="Brown T."/>
            <person name="Cohen L."/>
        </authorList>
    </citation>
    <scope>NUCLEOTIDE SEQUENCE</scope>
    <source>
        <strain evidence="5">CCMP3278</strain>
    </source>
</reference>
<feature type="compositionally biased region" description="Basic and acidic residues" evidence="3">
    <location>
        <begin position="218"/>
        <end position="243"/>
    </location>
</feature>
<keyword evidence="1 2" id="KW-0694">RNA-binding</keyword>
<organism evidence="5">
    <name type="scientific">Timspurckia oligopyrenoides</name>
    <dbReference type="NCBI Taxonomy" id="708627"/>
    <lineage>
        <taxon>Eukaryota</taxon>
        <taxon>Rhodophyta</taxon>
        <taxon>Bangiophyceae</taxon>
        <taxon>Porphyridiales</taxon>
        <taxon>Porphyridiaceae</taxon>
        <taxon>Timspurckia</taxon>
    </lineage>
</organism>
<dbReference type="AlphaFoldDB" id="A0A7S1EUR2"/>
<dbReference type="SUPFAM" id="SSF54928">
    <property type="entry name" value="RNA-binding domain, RBD"/>
    <property type="match status" value="1"/>
</dbReference>
<dbReference type="InterPro" id="IPR035979">
    <property type="entry name" value="RBD_domain_sf"/>
</dbReference>
<dbReference type="GO" id="GO:0005730">
    <property type="term" value="C:nucleolus"/>
    <property type="evidence" value="ECO:0007669"/>
    <property type="project" value="TreeGrafter"/>
</dbReference>
<protein>
    <recommendedName>
        <fullName evidence="4">RRM domain-containing protein</fullName>
    </recommendedName>
</protein>
<dbReference type="EMBL" id="HBFP01012665">
    <property type="protein sequence ID" value="CAD8824746.1"/>
    <property type="molecule type" value="Transcribed_RNA"/>
</dbReference>
<evidence type="ECO:0000259" key="4">
    <source>
        <dbReference type="PROSITE" id="PS50102"/>
    </source>
</evidence>
<evidence type="ECO:0000256" key="1">
    <source>
        <dbReference type="ARBA" id="ARBA00022884"/>
    </source>
</evidence>
<evidence type="ECO:0000256" key="2">
    <source>
        <dbReference type="PROSITE-ProRule" id="PRU00176"/>
    </source>
</evidence>
<dbReference type="InterPro" id="IPR012677">
    <property type="entry name" value="Nucleotide-bd_a/b_plait_sf"/>
</dbReference>
<accession>A0A7S1EUR2</accession>
<feature type="domain" description="RRM" evidence="4">
    <location>
        <begin position="248"/>
        <end position="325"/>
    </location>
</feature>
<dbReference type="PROSITE" id="PS50102">
    <property type="entry name" value="RRM"/>
    <property type="match status" value="1"/>
</dbReference>
<evidence type="ECO:0000313" key="5">
    <source>
        <dbReference type="EMBL" id="CAD8824746.1"/>
    </source>
</evidence>
<feature type="compositionally biased region" description="Pro residues" evidence="3">
    <location>
        <begin position="114"/>
        <end position="126"/>
    </location>
</feature>
<proteinExistence type="predicted"/>
<feature type="region of interest" description="Disordered" evidence="3">
    <location>
        <begin position="61"/>
        <end position="145"/>
    </location>
</feature>